<sequence>MPDEDKTRALVELLAGMSSEDIIVAVSQVFEQRAELFRDSSGAVQSLTKYIVADVGLFGAG</sequence>
<keyword evidence="2" id="KW-1185">Reference proteome</keyword>
<dbReference type="EMBL" id="JANFQO010000003">
    <property type="protein sequence ID" value="MCQ4163999.1"/>
    <property type="molecule type" value="Genomic_DNA"/>
</dbReference>
<evidence type="ECO:0000313" key="1">
    <source>
        <dbReference type="EMBL" id="MCQ4163999.1"/>
    </source>
</evidence>
<name>A0ABT1QNA0_9GAMM</name>
<gene>
    <name evidence="1" type="ORF">NM961_04680</name>
</gene>
<reference evidence="1" key="1">
    <citation type="submission" date="2022-07" db="EMBL/GenBank/DDBJ databases">
        <title>Tahibacter sp., a new gammaproteobacterium isolated from the silt sample collected at pig farm.</title>
        <authorList>
            <person name="Chen H."/>
        </authorList>
    </citation>
    <scope>NUCLEOTIDE SEQUENCE</scope>
    <source>
        <strain evidence="1">P2K</strain>
    </source>
</reference>
<proteinExistence type="predicted"/>
<organism evidence="1 2">
    <name type="scientific">Tahibacter harae</name>
    <dbReference type="NCBI Taxonomy" id="2963937"/>
    <lineage>
        <taxon>Bacteria</taxon>
        <taxon>Pseudomonadati</taxon>
        <taxon>Pseudomonadota</taxon>
        <taxon>Gammaproteobacteria</taxon>
        <taxon>Lysobacterales</taxon>
        <taxon>Rhodanobacteraceae</taxon>
        <taxon>Tahibacter</taxon>
    </lineage>
</organism>
<protein>
    <submittedName>
        <fullName evidence="1">Uncharacterized protein</fullName>
    </submittedName>
</protein>
<dbReference type="RefSeq" id="WP_255911917.1">
    <property type="nucleotide sequence ID" value="NZ_JANFQO010000003.1"/>
</dbReference>
<evidence type="ECO:0000313" key="2">
    <source>
        <dbReference type="Proteomes" id="UP001165498"/>
    </source>
</evidence>
<comment type="caution">
    <text evidence="1">The sequence shown here is derived from an EMBL/GenBank/DDBJ whole genome shotgun (WGS) entry which is preliminary data.</text>
</comment>
<dbReference type="Proteomes" id="UP001165498">
    <property type="component" value="Unassembled WGS sequence"/>
</dbReference>
<accession>A0ABT1QNA0</accession>